<dbReference type="AlphaFoldDB" id="A0A919J571"/>
<evidence type="ECO:0000313" key="4">
    <source>
        <dbReference type="Proteomes" id="UP000598174"/>
    </source>
</evidence>
<evidence type="ECO:0000256" key="1">
    <source>
        <dbReference type="SAM" id="MobiDB-lite"/>
    </source>
</evidence>
<evidence type="ECO:0008006" key="5">
    <source>
        <dbReference type="Google" id="ProtNLM"/>
    </source>
</evidence>
<name>A0A919J571_9ACTN</name>
<accession>A0A919J571</accession>
<evidence type="ECO:0000256" key="2">
    <source>
        <dbReference type="SAM" id="SignalP"/>
    </source>
</evidence>
<feature type="compositionally biased region" description="Low complexity" evidence="1">
    <location>
        <begin position="50"/>
        <end position="66"/>
    </location>
</feature>
<organism evidence="3 4">
    <name type="scientific">Paractinoplanes ferrugineus</name>
    <dbReference type="NCBI Taxonomy" id="113564"/>
    <lineage>
        <taxon>Bacteria</taxon>
        <taxon>Bacillati</taxon>
        <taxon>Actinomycetota</taxon>
        <taxon>Actinomycetes</taxon>
        <taxon>Micromonosporales</taxon>
        <taxon>Micromonosporaceae</taxon>
        <taxon>Paractinoplanes</taxon>
    </lineage>
</organism>
<keyword evidence="2" id="KW-0732">Signal</keyword>
<keyword evidence="4" id="KW-1185">Reference proteome</keyword>
<dbReference type="RefSeq" id="WP_203817365.1">
    <property type="nucleotide sequence ID" value="NZ_BAAABP010000039.1"/>
</dbReference>
<reference evidence="3" key="1">
    <citation type="submission" date="2021-01" db="EMBL/GenBank/DDBJ databases">
        <title>Whole genome shotgun sequence of Actinoplanes ferrugineus NBRC 15555.</title>
        <authorList>
            <person name="Komaki H."/>
            <person name="Tamura T."/>
        </authorList>
    </citation>
    <scope>NUCLEOTIDE SEQUENCE</scope>
    <source>
        <strain evidence="3">NBRC 15555</strain>
    </source>
</reference>
<proteinExistence type="predicted"/>
<feature type="signal peptide" evidence="2">
    <location>
        <begin position="1"/>
        <end position="23"/>
    </location>
</feature>
<evidence type="ECO:0000313" key="3">
    <source>
        <dbReference type="EMBL" id="GIE10806.1"/>
    </source>
</evidence>
<dbReference type="PROSITE" id="PS51257">
    <property type="entry name" value="PROKAR_LIPOPROTEIN"/>
    <property type="match status" value="1"/>
</dbReference>
<feature type="chain" id="PRO_5037963575" description="Secreted protein" evidence="2">
    <location>
        <begin position="24"/>
        <end position="207"/>
    </location>
</feature>
<dbReference type="Proteomes" id="UP000598174">
    <property type="component" value="Unassembled WGS sequence"/>
</dbReference>
<protein>
    <recommendedName>
        <fullName evidence="5">Secreted protein</fullName>
    </recommendedName>
</protein>
<sequence>MRFRRSALSGGTALLLLAGCAQPGTTPESEPTERRVVVTTPPGKDTLPCATTKATPRRSATAAATAGPPDESPLPSPSNEYLDEQYRGEMLQRQMRANRAFLDRHELPPAAVSGAVKCALAAEDALMPLIKKRKFDRAAVQKALAEHGLPDSTVRRPTAHDIGFGDGWTIAAWTGQACVLGWLSEANGYHVEYASRTADGGCLPAAD</sequence>
<dbReference type="EMBL" id="BOMM01000020">
    <property type="protein sequence ID" value="GIE10806.1"/>
    <property type="molecule type" value="Genomic_DNA"/>
</dbReference>
<gene>
    <name evidence="3" type="ORF">Afe05nite_26460</name>
</gene>
<feature type="region of interest" description="Disordered" evidence="1">
    <location>
        <begin position="21"/>
        <end position="81"/>
    </location>
</feature>
<comment type="caution">
    <text evidence="3">The sequence shown here is derived from an EMBL/GenBank/DDBJ whole genome shotgun (WGS) entry which is preliminary data.</text>
</comment>